<comment type="caution">
    <text evidence="1">The sequence shown here is derived from an EMBL/GenBank/DDBJ whole genome shotgun (WGS) entry which is preliminary data.</text>
</comment>
<proteinExistence type="predicted"/>
<protein>
    <submittedName>
        <fullName evidence="1">Uncharacterized protein</fullName>
    </submittedName>
</protein>
<organism evidence="1 2">
    <name type="scientific">Penicillium angulare</name>
    <dbReference type="NCBI Taxonomy" id="116970"/>
    <lineage>
        <taxon>Eukaryota</taxon>
        <taxon>Fungi</taxon>
        <taxon>Dikarya</taxon>
        <taxon>Ascomycota</taxon>
        <taxon>Pezizomycotina</taxon>
        <taxon>Eurotiomycetes</taxon>
        <taxon>Eurotiomycetidae</taxon>
        <taxon>Eurotiales</taxon>
        <taxon>Aspergillaceae</taxon>
        <taxon>Penicillium</taxon>
    </lineage>
</organism>
<dbReference type="EMBL" id="JAPQKH010000005">
    <property type="protein sequence ID" value="KAJ5096892.1"/>
    <property type="molecule type" value="Genomic_DNA"/>
</dbReference>
<reference evidence="1" key="1">
    <citation type="submission" date="2022-11" db="EMBL/GenBank/DDBJ databases">
        <authorList>
            <person name="Petersen C."/>
        </authorList>
    </citation>
    <scope>NUCLEOTIDE SEQUENCE</scope>
    <source>
        <strain evidence="1">IBT 30069</strain>
    </source>
</reference>
<evidence type="ECO:0000313" key="2">
    <source>
        <dbReference type="Proteomes" id="UP001149165"/>
    </source>
</evidence>
<dbReference type="Proteomes" id="UP001149165">
    <property type="component" value="Unassembled WGS sequence"/>
</dbReference>
<dbReference type="AlphaFoldDB" id="A0A9W9FBF2"/>
<reference evidence="1" key="2">
    <citation type="journal article" date="2023" name="IMA Fungus">
        <title>Comparative genomic study of the Penicillium genus elucidates a diverse pangenome and 15 lateral gene transfer events.</title>
        <authorList>
            <person name="Petersen C."/>
            <person name="Sorensen T."/>
            <person name="Nielsen M.R."/>
            <person name="Sondergaard T.E."/>
            <person name="Sorensen J.L."/>
            <person name="Fitzpatrick D.A."/>
            <person name="Frisvad J.C."/>
            <person name="Nielsen K.L."/>
        </authorList>
    </citation>
    <scope>NUCLEOTIDE SEQUENCE</scope>
    <source>
        <strain evidence="1">IBT 30069</strain>
    </source>
</reference>
<gene>
    <name evidence="1" type="ORF">N7456_007613</name>
</gene>
<accession>A0A9W9FBF2</accession>
<evidence type="ECO:0000313" key="1">
    <source>
        <dbReference type="EMBL" id="KAJ5096892.1"/>
    </source>
</evidence>
<sequence length="115" mass="13339">MYEQLYFGEEDLEQDGLQDWWEAWSGDQLAEVARNAQAWAREALAEVLTAYVNARNAGRTLQTYDSVIQQILESEDEIEKLYAPKPTSMRYRNPDNGEGSSRFRFLNGDFKTCPY</sequence>
<name>A0A9W9FBF2_9EURO</name>
<keyword evidence="2" id="KW-1185">Reference proteome</keyword>